<protein>
    <recommendedName>
        <fullName evidence="13">ATP-dependent zinc metalloprotease FtsH</fullName>
        <ecNumber evidence="13">3.4.24.-</ecNumber>
    </recommendedName>
</protein>
<dbReference type="SUPFAM" id="SSF140990">
    <property type="entry name" value="FtsH protease domain-like"/>
    <property type="match status" value="1"/>
</dbReference>
<evidence type="ECO:0000256" key="11">
    <source>
        <dbReference type="ARBA" id="ARBA00023049"/>
    </source>
</evidence>
<evidence type="ECO:0000256" key="3">
    <source>
        <dbReference type="ARBA" id="ARBA00022670"/>
    </source>
</evidence>
<evidence type="ECO:0000256" key="12">
    <source>
        <dbReference type="ARBA" id="ARBA00023136"/>
    </source>
</evidence>
<evidence type="ECO:0000256" key="1">
    <source>
        <dbReference type="ARBA" id="ARBA00004370"/>
    </source>
</evidence>
<keyword evidence="6 13" id="KW-0547">Nucleotide-binding</keyword>
<feature type="transmembrane region" description="Helical" evidence="13">
    <location>
        <begin position="5"/>
        <end position="24"/>
    </location>
</feature>
<comment type="caution">
    <text evidence="13">Lacks conserved residue(s) required for the propagation of feature annotation.</text>
</comment>
<comment type="caution">
    <text evidence="16">The sequence shown here is derived from an EMBL/GenBank/DDBJ whole genome shotgun (WGS) entry which is preliminary data.</text>
</comment>
<dbReference type="Pfam" id="PF17862">
    <property type="entry name" value="AAA_lid_3"/>
    <property type="match status" value="1"/>
</dbReference>
<dbReference type="GO" id="GO:0004222">
    <property type="term" value="F:metalloendopeptidase activity"/>
    <property type="evidence" value="ECO:0007669"/>
    <property type="project" value="InterPro"/>
</dbReference>
<dbReference type="Proteomes" id="UP000467132">
    <property type="component" value="Unassembled WGS sequence"/>
</dbReference>
<comment type="subunit">
    <text evidence="13">Homohexamer.</text>
</comment>
<sequence>MKNKLFKICLVSLTIISFILLYDTLFRSINISNLKIGERIFIWLVTGSMFFYYKKSNGDRQLVMASINSDKKSDDNFSKKNRPNVSFKDVAGLEEVKEEMQEIIDFINDSEKFHKMGAKIPNGILFHGPPGTGKTLLAKAVAGETNSTFLYSSGSEFVEKYVGVGAKRIRGLFEKARKDSPTIIFIDEIDAIGCKRNMDSNNEKDQTLNQLLVEMDGFSDKSTVIIIGATNRLDLLDEALLRPGRFDRHIYIGNPNLKAREDIFNVHIKNKPIDKSVNIGDLSRKTHGFTGAQLASIANEAAIIAVRNKKKKIDNIDFNAAIERVVAGLEVKHPTVLKKERNIVAHHEAGHAIVGKLLNSDMIQKISIVPRGEALGYVLNFPDEERYLLTQQELYNKIIVLLAGRAAEKICFDEVTTGAQNDLKKATKLANNMVCNYGMSSLGNISIDETHIRYSIDTINTEVKTIMEDCYSKALDIIRNNEHILKEVANYLLEKETMDKEQLDILLNKKDNLSKTAN</sequence>
<feature type="binding site" evidence="13">
    <location>
        <begin position="128"/>
        <end position="135"/>
    </location>
    <ligand>
        <name>ATP</name>
        <dbReference type="ChEBI" id="CHEBI:30616"/>
    </ligand>
</feature>
<evidence type="ECO:0000256" key="10">
    <source>
        <dbReference type="ARBA" id="ARBA00022989"/>
    </source>
</evidence>
<dbReference type="InterPro" id="IPR041569">
    <property type="entry name" value="AAA_lid_3"/>
</dbReference>
<dbReference type="Gene3D" id="3.40.50.300">
    <property type="entry name" value="P-loop containing nucleotide triphosphate hydrolases"/>
    <property type="match status" value="1"/>
</dbReference>
<keyword evidence="17" id="KW-1185">Reference proteome</keyword>
<keyword evidence="11 13" id="KW-0482">Metalloprotease</keyword>
<evidence type="ECO:0000256" key="7">
    <source>
        <dbReference type="ARBA" id="ARBA00022801"/>
    </source>
</evidence>
<dbReference type="GO" id="GO:0006508">
    <property type="term" value="P:proteolysis"/>
    <property type="evidence" value="ECO:0007669"/>
    <property type="project" value="UniProtKB-KW"/>
</dbReference>
<dbReference type="GO" id="GO:0005886">
    <property type="term" value="C:plasma membrane"/>
    <property type="evidence" value="ECO:0007669"/>
    <property type="project" value="UniProtKB-SubCell"/>
</dbReference>
<keyword evidence="4 13" id="KW-0812">Transmembrane</keyword>
<dbReference type="InterPro" id="IPR027417">
    <property type="entry name" value="P-loop_NTPase"/>
</dbReference>
<dbReference type="GO" id="GO:0016887">
    <property type="term" value="F:ATP hydrolysis activity"/>
    <property type="evidence" value="ECO:0007669"/>
    <property type="project" value="UniProtKB-UniRule"/>
</dbReference>
<comment type="subcellular location">
    <subcellularLocation>
        <location evidence="13">Cell membrane</location>
        <topology evidence="13">Multi-pass membrane protein</topology>
        <orientation evidence="13">Cytoplasmic side</orientation>
    </subcellularLocation>
    <subcellularLocation>
        <location evidence="1">Membrane</location>
    </subcellularLocation>
</comment>
<feature type="domain" description="AAA+ ATPase" evidence="15">
    <location>
        <begin position="120"/>
        <end position="256"/>
    </location>
</feature>
<evidence type="ECO:0000256" key="9">
    <source>
        <dbReference type="ARBA" id="ARBA00022840"/>
    </source>
</evidence>
<name>A0A845QTT1_9CLOT</name>
<dbReference type="InterPro" id="IPR003960">
    <property type="entry name" value="ATPase_AAA_CS"/>
</dbReference>
<comment type="function">
    <text evidence="13">Acts as a processive, ATP-dependent zinc metallopeptidase for both cytoplasmic and membrane proteins. Plays a role in the quality control of integral membrane proteins.</text>
</comment>
<reference evidence="16 17" key="1">
    <citation type="submission" date="2018-08" db="EMBL/GenBank/DDBJ databases">
        <title>Murine metabolic-syndrome-specific gut microbial biobank.</title>
        <authorList>
            <person name="Liu C."/>
        </authorList>
    </citation>
    <scope>NUCLEOTIDE SEQUENCE [LARGE SCALE GENOMIC DNA]</scope>
    <source>
        <strain evidence="16 17">583</strain>
    </source>
</reference>
<dbReference type="FunFam" id="1.10.8.60:FF:000001">
    <property type="entry name" value="ATP-dependent zinc metalloprotease FtsH"/>
    <property type="match status" value="1"/>
</dbReference>
<dbReference type="FunFam" id="3.40.50.300:FF:000352">
    <property type="entry name" value="ATP-dependent zinc metalloprotease FTSH 7, chloroplastic"/>
    <property type="match status" value="1"/>
</dbReference>
<dbReference type="InterPro" id="IPR037219">
    <property type="entry name" value="Peptidase_M41-like"/>
</dbReference>
<accession>A0A845QTT1</accession>
<feature type="active site" evidence="13">
    <location>
        <position position="348"/>
    </location>
</feature>
<dbReference type="PROSITE" id="PS00674">
    <property type="entry name" value="AAA"/>
    <property type="match status" value="1"/>
</dbReference>
<dbReference type="FunFam" id="1.20.58.760:FF:000001">
    <property type="entry name" value="ATP-dependent zinc metalloprotease FtsH"/>
    <property type="match status" value="1"/>
</dbReference>
<dbReference type="InterPro" id="IPR000642">
    <property type="entry name" value="Peptidase_M41"/>
</dbReference>
<feature type="binding site" evidence="13">
    <location>
        <position position="347"/>
    </location>
    <ligand>
        <name>Zn(2+)</name>
        <dbReference type="ChEBI" id="CHEBI:29105"/>
        <note>catalytic</note>
    </ligand>
</feature>
<keyword evidence="7 13" id="KW-0378">Hydrolase</keyword>
<evidence type="ECO:0000256" key="4">
    <source>
        <dbReference type="ARBA" id="ARBA00022692"/>
    </source>
</evidence>
<proteinExistence type="inferred from homology"/>
<evidence type="ECO:0000256" key="14">
    <source>
        <dbReference type="RuleBase" id="RU003651"/>
    </source>
</evidence>
<keyword evidence="3 13" id="KW-0645">Protease</keyword>
<comment type="similarity">
    <text evidence="2 13">In the C-terminal section; belongs to the peptidase M41 family.</text>
</comment>
<dbReference type="AlphaFoldDB" id="A0A845QTT1"/>
<dbReference type="GO" id="GO:0004176">
    <property type="term" value="F:ATP-dependent peptidase activity"/>
    <property type="evidence" value="ECO:0007669"/>
    <property type="project" value="InterPro"/>
</dbReference>
<dbReference type="PANTHER" id="PTHR23076:SF97">
    <property type="entry name" value="ATP-DEPENDENT ZINC METALLOPROTEASE YME1L1"/>
    <property type="match status" value="1"/>
</dbReference>
<dbReference type="SMART" id="SM00382">
    <property type="entry name" value="AAA"/>
    <property type="match status" value="1"/>
</dbReference>
<keyword evidence="12 13" id="KW-0472">Membrane</keyword>
<evidence type="ECO:0000256" key="8">
    <source>
        <dbReference type="ARBA" id="ARBA00022833"/>
    </source>
</evidence>
<comment type="similarity">
    <text evidence="14">Belongs to the AAA ATPase family.</text>
</comment>
<keyword evidence="13" id="KW-1003">Cell membrane</keyword>
<dbReference type="PANTHER" id="PTHR23076">
    <property type="entry name" value="METALLOPROTEASE M41 FTSH"/>
    <property type="match status" value="1"/>
</dbReference>
<evidence type="ECO:0000313" key="16">
    <source>
        <dbReference type="EMBL" id="NBI05444.1"/>
    </source>
</evidence>
<keyword evidence="10 13" id="KW-1133">Transmembrane helix</keyword>
<gene>
    <name evidence="16" type="primary">hflB</name>
    <name evidence="13" type="synonym">ftsH</name>
    <name evidence="16" type="ORF">D3Z33_01070</name>
</gene>
<dbReference type="GO" id="GO:0005737">
    <property type="term" value="C:cytoplasm"/>
    <property type="evidence" value="ECO:0007669"/>
    <property type="project" value="UniProtKB-ARBA"/>
</dbReference>
<evidence type="ECO:0000259" key="15">
    <source>
        <dbReference type="SMART" id="SM00382"/>
    </source>
</evidence>
<dbReference type="Pfam" id="PF01434">
    <property type="entry name" value="Peptidase_M41"/>
    <property type="match status" value="1"/>
</dbReference>
<dbReference type="InterPro" id="IPR005936">
    <property type="entry name" value="FtsH"/>
</dbReference>
<keyword evidence="9 13" id="KW-0067">ATP-binding</keyword>
<dbReference type="Gene3D" id="1.10.8.60">
    <property type="match status" value="1"/>
</dbReference>
<evidence type="ECO:0000256" key="2">
    <source>
        <dbReference type="ARBA" id="ARBA00010044"/>
    </source>
</evidence>
<feature type="binding site" evidence="13">
    <location>
        <position position="351"/>
    </location>
    <ligand>
        <name>Zn(2+)</name>
        <dbReference type="ChEBI" id="CHEBI:29105"/>
        <note>catalytic</note>
    </ligand>
</feature>
<dbReference type="OrthoDB" id="9809379at2"/>
<dbReference type="CDD" id="cd19501">
    <property type="entry name" value="RecA-like_FtsH"/>
    <property type="match status" value="1"/>
</dbReference>
<dbReference type="GO" id="GO:0008270">
    <property type="term" value="F:zinc ion binding"/>
    <property type="evidence" value="ECO:0007669"/>
    <property type="project" value="UniProtKB-UniRule"/>
</dbReference>
<dbReference type="Pfam" id="PF00004">
    <property type="entry name" value="AAA"/>
    <property type="match status" value="1"/>
</dbReference>
<dbReference type="InterPro" id="IPR003593">
    <property type="entry name" value="AAA+_ATPase"/>
</dbReference>
<keyword evidence="8 13" id="KW-0862">Zinc</keyword>
<dbReference type="GO" id="GO:0030163">
    <property type="term" value="P:protein catabolic process"/>
    <property type="evidence" value="ECO:0007669"/>
    <property type="project" value="UniProtKB-UniRule"/>
</dbReference>
<organism evidence="16 17">
    <name type="scientific">Senegalia massiliensis</name>
    <dbReference type="NCBI Taxonomy" id="1720316"/>
    <lineage>
        <taxon>Bacteria</taxon>
        <taxon>Bacillati</taxon>
        <taxon>Bacillota</taxon>
        <taxon>Clostridia</taxon>
        <taxon>Eubacteriales</taxon>
        <taxon>Clostridiaceae</taxon>
        <taxon>Senegalia</taxon>
    </lineage>
</organism>
<dbReference type="HAMAP" id="MF_01458">
    <property type="entry name" value="FtsH"/>
    <property type="match status" value="1"/>
</dbReference>
<evidence type="ECO:0000313" key="17">
    <source>
        <dbReference type="Proteomes" id="UP000467132"/>
    </source>
</evidence>
<evidence type="ECO:0000256" key="5">
    <source>
        <dbReference type="ARBA" id="ARBA00022723"/>
    </source>
</evidence>
<dbReference type="SUPFAM" id="SSF52540">
    <property type="entry name" value="P-loop containing nucleoside triphosphate hydrolases"/>
    <property type="match status" value="1"/>
</dbReference>
<dbReference type="EMBL" id="QXXA01000001">
    <property type="protein sequence ID" value="NBI05444.1"/>
    <property type="molecule type" value="Genomic_DNA"/>
</dbReference>
<comment type="similarity">
    <text evidence="13">In the central section; belongs to the AAA ATPase family.</text>
</comment>
<feature type="binding site" evidence="13">
    <location>
        <position position="422"/>
    </location>
    <ligand>
        <name>Zn(2+)</name>
        <dbReference type="ChEBI" id="CHEBI:29105"/>
        <note>catalytic</note>
    </ligand>
</feature>
<keyword evidence="5 13" id="KW-0479">Metal-binding</keyword>
<evidence type="ECO:0000256" key="6">
    <source>
        <dbReference type="ARBA" id="ARBA00022741"/>
    </source>
</evidence>
<evidence type="ECO:0000256" key="13">
    <source>
        <dbReference type="HAMAP-Rule" id="MF_01458"/>
    </source>
</evidence>
<comment type="cofactor">
    <cofactor evidence="13">
        <name>Zn(2+)</name>
        <dbReference type="ChEBI" id="CHEBI:29105"/>
    </cofactor>
    <text evidence="13">Binds 1 zinc ion per subunit.</text>
</comment>
<dbReference type="EC" id="3.4.24.-" evidence="13"/>
<dbReference type="InterPro" id="IPR003959">
    <property type="entry name" value="ATPase_AAA_core"/>
</dbReference>
<dbReference type="Gene3D" id="1.20.58.760">
    <property type="entry name" value="Peptidase M41"/>
    <property type="match status" value="1"/>
</dbReference>
<dbReference type="GO" id="GO:0005524">
    <property type="term" value="F:ATP binding"/>
    <property type="evidence" value="ECO:0007669"/>
    <property type="project" value="UniProtKB-UniRule"/>
</dbReference>